<evidence type="ECO:0000313" key="1">
    <source>
        <dbReference type="EMBL" id="CAK5018381.1"/>
    </source>
</evidence>
<name>A0ACB0XUN8_MELEN</name>
<dbReference type="EMBL" id="CAVMJV010000003">
    <property type="protein sequence ID" value="CAK5018381.1"/>
    <property type="molecule type" value="Genomic_DNA"/>
</dbReference>
<dbReference type="Proteomes" id="UP001497535">
    <property type="component" value="Unassembled WGS sequence"/>
</dbReference>
<organism evidence="1 2">
    <name type="scientific">Meloidogyne enterolobii</name>
    <name type="common">Root-knot nematode worm</name>
    <name type="synonym">Meloidogyne mayaguensis</name>
    <dbReference type="NCBI Taxonomy" id="390850"/>
    <lineage>
        <taxon>Eukaryota</taxon>
        <taxon>Metazoa</taxon>
        <taxon>Ecdysozoa</taxon>
        <taxon>Nematoda</taxon>
        <taxon>Chromadorea</taxon>
        <taxon>Rhabditida</taxon>
        <taxon>Tylenchina</taxon>
        <taxon>Tylenchomorpha</taxon>
        <taxon>Tylenchoidea</taxon>
        <taxon>Meloidogynidae</taxon>
        <taxon>Meloidogyninae</taxon>
        <taxon>Meloidogyne</taxon>
    </lineage>
</organism>
<protein>
    <submittedName>
        <fullName evidence="1">Uncharacterized protein</fullName>
    </submittedName>
</protein>
<reference evidence="1" key="1">
    <citation type="submission" date="2023-11" db="EMBL/GenBank/DDBJ databases">
        <authorList>
            <person name="Poullet M."/>
        </authorList>
    </citation>
    <scope>NUCLEOTIDE SEQUENCE</scope>
    <source>
        <strain evidence="1">E1834</strain>
    </source>
</reference>
<proteinExistence type="predicted"/>
<keyword evidence="2" id="KW-1185">Reference proteome</keyword>
<sequence>MIFFCAVPEGLFWGKSETDRRDSSFTINISRPSFFFKKKKEFFFPSSFTNLFSLSSSYIHFSIFLLNTQSKNEKKNFFFAAQIG</sequence>
<comment type="caution">
    <text evidence="1">The sequence shown here is derived from an EMBL/GenBank/DDBJ whole genome shotgun (WGS) entry which is preliminary data.</text>
</comment>
<accession>A0ACB0XUN8</accession>
<gene>
    <name evidence="1" type="ORF">MENTE1834_LOCUS3810</name>
</gene>
<evidence type="ECO:0000313" key="2">
    <source>
        <dbReference type="Proteomes" id="UP001497535"/>
    </source>
</evidence>